<dbReference type="EMBL" id="JABAIA010000001">
    <property type="protein sequence ID" value="NLR64366.1"/>
    <property type="molecule type" value="Genomic_DNA"/>
</dbReference>
<dbReference type="InterPro" id="IPR032299">
    <property type="entry name" value="DUF4843"/>
</dbReference>
<dbReference type="AlphaFoldDB" id="A0A847RMQ3"/>
<reference evidence="2 3" key="1">
    <citation type="submission" date="2020-04" db="EMBL/GenBank/DDBJ databases">
        <authorList>
            <person name="Yin C."/>
        </authorList>
    </citation>
    <scope>NUCLEOTIDE SEQUENCE [LARGE SCALE GENOMIC DNA]</scope>
    <source>
        <strain evidence="2 3">Ae27</strain>
    </source>
</reference>
<dbReference type="PROSITE" id="PS51257">
    <property type="entry name" value="PROKAR_LIPOPROTEIN"/>
    <property type="match status" value="1"/>
</dbReference>
<protein>
    <submittedName>
        <fullName evidence="2">DUF4843 domain-containing protein</fullName>
    </submittedName>
</protein>
<sequence length="254" mass="28653">MNNHLRYITMAAGLLLSMSACRKAEIPSYATGNDIYFSVVRDYVTYDTTVVTFAYTPATTDTVVKLRISALGVPAGRERSVSYRVIDTAANAARARTQFELPASIAIPADSVNTYIPVVMHKTPDMTTRTFSITLQLEPNNDFQTRLQVLVKDKNNNRFTSLVRHVILVDNRLNKPDRWYDDFYGPFSGKKLTLMSKLLEIPIQELYTKITNADPGTTSFYANYLKTYLKEMEDAGTPVLEDDGTPMKLGKYMQ</sequence>
<keyword evidence="3" id="KW-1185">Reference proteome</keyword>
<proteinExistence type="predicted"/>
<comment type="caution">
    <text evidence="2">The sequence shown here is derived from an EMBL/GenBank/DDBJ whole genome shotgun (WGS) entry which is preliminary data.</text>
</comment>
<dbReference type="RefSeq" id="WP_168870324.1">
    <property type="nucleotide sequence ID" value="NZ_JABAIA010000001.1"/>
</dbReference>
<name>A0A847RMQ3_9BACT</name>
<gene>
    <name evidence="2" type="ORF">HGH92_08630</name>
</gene>
<dbReference type="Proteomes" id="UP000570474">
    <property type="component" value="Unassembled WGS sequence"/>
</dbReference>
<evidence type="ECO:0000313" key="3">
    <source>
        <dbReference type="Proteomes" id="UP000570474"/>
    </source>
</evidence>
<keyword evidence="1" id="KW-0732">Signal</keyword>
<organism evidence="2 3">
    <name type="scientific">Chitinophaga varians</name>
    <dbReference type="NCBI Taxonomy" id="2202339"/>
    <lineage>
        <taxon>Bacteria</taxon>
        <taxon>Pseudomonadati</taxon>
        <taxon>Bacteroidota</taxon>
        <taxon>Chitinophagia</taxon>
        <taxon>Chitinophagales</taxon>
        <taxon>Chitinophagaceae</taxon>
        <taxon>Chitinophaga</taxon>
    </lineage>
</organism>
<feature type="signal peptide" evidence="1">
    <location>
        <begin position="1"/>
        <end position="24"/>
    </location>
</feature>
<evidence type="ECO:0000256" key="1">
    <source>
        <dbReference type="SAM" id="SignalP"/>
    </source>
</evidence>
<feature type="chain" id="PRO_5032834661" evidence="1">
    <location>
        <begin position="25"/>
        <end position="254"/>
    </location>
</feature>
<evidence type="ECO:0000313" key="2">
    <source>
        <dbReference type="EMBL" id="NLR64366.1"/>
    </source>
</evidence>
<accession>A0A847RMQ3</accession>
<dbReference type="Pfam" id="PF16132">
    <property type="entry name" value="DUF4843"/>
    <property type="match status" value="1"/>
</dbReference>